<dbReference type="EMBL" id="SFCC01000007">
    <property type="protein sequence ID" value="RZQ63137.1"/>
    <property type="molecule type" value="Genomic_DNA"/>
</dbReference>
<evidence type="ECO:0000313" key="9">
    <source>
        <dbReference type="Proteomes" id="UP000292003"/>
    </source>
</evidence>
<dbReference type="GO" id="GO:0003995">
    <property type="term" value="F:acyl-CoA dehydrogenase activity"/>
    <property type="evidence" value="ECO:0007669"/>
    <property type="project" value="TreeGrafter"/>
</dbReference>
<comment type="cofactor">
    <cofactor evidence="1">
        <name>FAD</name>
        <dbReference type="ChEBI" id="CHEBI:57692"/>
    </cofactor>
</comment>
<evidence type="ECO:0000256" key="4">
    <source>
        <dbReference type="ARBA" id="ARBA00022827"/>
    </source>
</evidence>
<dbReference type="InterPro" id="IPR037069">
    <property type="entry name" value="AcylCoA_DH/ox_N_sf"/>
</dbReference>
<evidence type="ECO:0000259" key="6">
    <source>
        <dbReference type="Pfam" id="PF00441"/>
    </source>
</evidence>
<dbReference type="Gene3D" id="1.20.140.10">
    <property type="entry name" value="Butyryl-CoA Dehydrogenase, subunit A, domain 3"/>
    <property type="match status" value="1"/>
</dbReference>
<dbReference type="InterPro" id="IPR036250">
    <property type="entry name" value="AcylCo_DH-like_C"/>
</dbReference>
<name>A0A4Q7J7I1_9PSEU</name>
<accession>A0A4Q7J7I1</accession>
<dbReference type="InterPro" id="IPR013786">
    <property type="entry name" value="AcylCoA_DH/ox_N"/>
</dbReference>
<keyword evidence="4" id="KW-0274">FAD</keyword>
<feature type="domain" description="Acyl-CoA dehydrogenase/oxidase C-terminal" evidence="6">
    <location>
        <begin position="186"/>
        <end position="291"/>
    </location>
</feature>
<dbReference type="SUPFAM" id="SSF47203">
    <property type="entry name" value="Acyl-CoA dehydrogenase C-terminal domain-like"/>
    <property type="match status" value="1"/>
</dbReference>
<evidence type="ECO:0000256" key="1">
    <source>
        <dbReference type="ARBA" id="ARBA00001974"/>
    </source>
</evidence>
<keyword evidence="9" id="KW-1185">Reference proteome</keyword>
<dbReference type="GO" id="GO:0050660">
    <property type="term" value="F:flavin adenine dinucleotide binding"/>
    <property type="evidence" value="ECO:0007669"/>
    <property type="project" value="InterPro"/>
</dbReference>
<dbReference type="PANTHER" id="PTHR43884">
    <property type="entry name" value="ACYL-COA DEHYDROGENASE"/>
    <property type="match status" value="1"/>
</dbReference>
<reference evidence="8 9" key="1">
    <citation type="submission" date="2019-02" db="EMBL/GenBank/DDBJ databases">
        <title>Draft genome sequence of Amycolatopsis sp. 8-3EHSu isolated from roots of Suaeda maritima.</title>
        <authorList>
            <person name="Duangmal K."/>
            <person name="Chantavorakit T."/>
        </authorList>
    </citation>
    <scope>NUCLEOTIDE SEQUENCE [LARGE SCALE GENOMIC DNA]</scope>
    <source>
        <strain evidence="8 9">8-3EHSu</strain>
    </source>
</reference>
<dbReference type="Pfam" id="PF02771">
    <property type="entry name" value="Acyl-CoA_dh_N"/>
    <property type="match status" value="1"/>
</dbReference>
<dbReference type="AlphaFoldDB" id="A0A4Q7J7I1"/>
<evidence type="ECO:0000259" key="7">
    <source>
        <dbReference type="Pfam" id="PF02771"/>
    </source>
</evidence>
<dbReference type="OrthoDB" id="8677713at2"/>
<dbReference type="RefSeq" id="WP_130476141.1">
    <property type="nucleotide sequence ID" value="NZ_SFCC01000007.1"/>
</dbReference>
<comment type="caution">
    <text evidence="8">The sequence shown here is derived from an EMBL/GenBank/DDBJ whole genome shotgun (WGS) entry which is preliminary data.</text>
</comment>
<proteinExistence type="inferred from homology"/>
<dbReference type="InterPro" id="IPR009075">
    <property type="entry name" value="AcylCo_DH/oxidase_C"/>
</dbReference>
<evidence type="ECO:0000256" key="5">
    <source>
        <dbReference type="ARBA" id="ARBA00023002"/>
    </source>
</evidence>
<gene>
    <name evidence="8" type="ORF">EWH70_15765</name>
</gene>
<evidence type="ECO:0000256" key="2">
    <source>
        <dbReference type="ARBA" id="ARBA00009347"/>
    </source>
</evidence>
<feature type="domain" description="Acyl-CoA dehydrogenase/oxidase N-terminal" evidence="7">
    <location>
        <begin position="27"/>
        <end position="70"/>
    </location>
</feature>
<evidence type="ECO:0000313" key="8">
    <source>
        <dbReference type="EMBL" id="RZQ63137.1"/>
    </source>
</evidence>
<dbReference type="Pfam" id="PF00441">
    <property type="entry name" value="Acyl-CoA_dh_1"/>
    <property type="match status" value="1"/>
</dbReference>
<keyword evidence="5" id="KW-0560">Oxidoreductase</keyword>
<dbReference type="InterPro" id="IPR009100">
    <property type="entry name" value="AcylCoA_DH/oxidase_NM_dom_sf"/>
</dbReference>
<dbReference type="SUPFAM" id="SSF56645">
    <property type="entry name" value="Acyl-CoA dehydrogenase NM domain-like"/>
    <property type="match status" value="1"/>
</dbReference>
<protein>
    <submittedName>
        <fullName evidence="8">Acyl-CoA dehydrogenase</fullName>
    </submittedName>
</protein>
<organism evidence="8 9">
    <name type="scientific">Amycolatopsis suaedae</name>
    <dbReference type="NCBI Taxonomy" id="2510978"/>
    <lineage>
        <taxon>Bacteria</taxon>
        <taxon>Bacillati</taxon>
        <taxon>Actinomycetota</taxon>
        <taxon>Actinomycetes</taxon>
        <taxon>Pseudonocardiales</taxon>
        <taxon>Pseudonocardiaceae</taxon>
        <taxon>Amycolatopsis</taxon>
    </lineage>
</organism>
<dbReference type="Gene3D" id="1.10.540.10">
    <property type="entry name" value="Acyl-CoA dehydrogenase/oxidase, N-terminal domain"/>
    <property type="match status" value="1"/>
</dbReference>
<dbReference type="Proteomes" id="UP000292003">
    <property type="component" value="Unassembled WGS sequence"/>
</dbReference>
<dbReference type="PANTHER" id="PTHR43884:SF20">
    <property type="entry name" value="ACYL-COA DEHYDROGENASE FADE28"/>
    <property type="match status" value="1"/>
</dbReference>
<keyword evidence="3" id="KW-0285">Flavoprotein</keyword>
<comment type="similarity">
    <text evidence="2">Belongs to the acyl-CoA dehydrogenase family.</text>
</comment>
<evidence type="ECO:0000256" key="3">
    <source>
        <dbReference type="ARBA" id="ARBA00022630"/>
    </source>
</evidence>
<sequence length="308" mass="32087">MSELDDLRDTVRAVLAKHDQPWGPLCEQVGVAGLGVPEEYGGAGAGLAAWQVVAEETGRVLSPVPFLGSAVLAVTAASACGAGEVLSQLAEGTVGCLAQGGLRASGSTVDGTATLVLDGDTAEIVLAAARDEHGVGLYEVDPGVQRQHTPALDETRGLATIEFAAAPARRLGDFAADTVRDTACAVLAAEQAGSAARALEITVEYTKQRTQFGRPIGSFQALAHRMADLYVLVETARSMAYAATEPALAAAAKAYCSEAFATVAAEMIQLHGGIAITWDHVAHRYLKRAYVGLELFGPPREHLRRLLG</sequence>